<proteinExistence type="predicted"/>
<feature type="region of interest" description="Disordered" evidence="1">
    <location>
        <begin position="153"/>
        <end position="173"/>
    </location>
</feature>
<protein>
    <submittedName>
        <fullName evidence="2">Uncharacterized protein</fullName>
    </submittedName>
</protein>
<evidence type="ECO:0000313" key="3">
    <source>
        <dbReference type="Proteomes" id="UP000546162"/>
    </source>
</evidence>
<dbReference type="AlphaFoldDB" id="A0A7W7MBA1"/>
<name>A0A7W7MBA1_9ACTN</name>
<gene>
    <name evidence="2" type="ORF">BJY16_007388</name>
</gene>
<dbReference type="EMBL" id="JACHNB010000001">
    <property type="protein sequence ID" value="MBB4743929.1"/>
    <property type="molecule type" value="Genomic_DNA"/>
</dbReference>
<organism evidence="2 3">
    <name type="scientific">Actinoplanes octamycinicus</name>
    <dbReference type="NCBI Taxonomy" id="135948"/>
    <lineage>
        <taxon>Bacteria</taxon>
        <taxon>Bacillati</taxon>
        <taxon>Actinomycetota</taxon>
        <taxon>Actinomycetes</taxon>
        <taxon>Micromonosporales</taxon>
        <taxon>Micromonosporaceae</taxon>
        <taxon>Actinoplanes</taxon>
    </lineage>
</organism>
<evidence type="ECO:0000313" key="2">
    <source>
        <dbReference type="EMBL" id="MBB4743929.1"/>
    </source>
</evidence>
<evidence type="ECO:0000256" key="1">
    <source>
        <dbReference type="SAM" id="MobiDB-lite"/>
    </source>
</evidence>
<dbReference type="Proteomes" id="UP000546162">
    <property type="component" value="Unassembled WGS sequence"/>
</dbReference>
<dbReference type="RefSeq" id="WP_185044161.1">
    <property type="nucleotide sequence ID" value="NZ_BAABFG010000005.1"/>
</dbReference>
<reference evidence="2 3" key="1">
    <citation type="submission" date="2020-08" db="EMBL/GenBank/DDBJ databases">
        <title>Sequencing the genomes of 1000 actinobacteria strains.</title>
        <authorList>
            <person name="Klenk H.-P."/>
        </authorList>
    </citation>
    <scope>NUCLEOTIDE SEQUENCE [LARGE SCALE GENOMIC DNA]</scope>
    <source>
        <strain evidence="2 3">DSM 45809</strain>
    </source>
</reference>
<accession>A0A7W7MBA1</accession>
<sequence>MGYTHYWSLLVNDPGYRTCWPQLIGDTVRIIDAVRRAGITITGPYGYGRPSLHPDSEISFNGDAEPGRSADTFVLPLPEPDDDRPMWVANFCKTNRQPYDLAVTATLLRCHLLAPYALLLSSDGSWNRQWRYGRKLPGSRRRAPSPRALLTELFGPIPNTDPLTSLDPGTWRE</sequence>
<keyword evidence="3" id="KW-1185">Reference proteome</keyword>
<comment type="caution">
    <text evidence="2">The sequence shown here is derived from an EMBL/GenBank/DDBJ whole genome shotgun (WGS) entry which is preliminary data.</text>
</comment>